<keyword evidence="1" id="KW-0472">Membrane</keyword>
<dbReference type="Gramene" id="Jr13_27090_p2">
    <property type="protein sequence ID" value="cds.Jr13_27090_p2"/>
    <property type="gene ID" value="Jr13_27090"/>
</dbReference>
<proteinExistence type="predicted"/>
<reference evidence="2" key="1">
    <citation type="submission" date="2015-10" db="EMBL/GenBank/DDBJ databases">
        <authorList>
            <person name="Martinez-Garcia P.J."/>
            <person name="Crepeau M.W."/>
            <person name="Puiu D."/>
            <person name="Gonzalez-Ibeas D."/>
            <person name="Whalen J."/>
            <person name="Stevens K."/>
            <person name="Paul R."/>
            <person name="Butterfield T."/>
            <person name="Britton M."/>
            <person name="Reagan R."/>
            <person name="Chakraborty S."/>
            <person name="Walawage S.L."/>
            <person name="Vasquez-Gross H.A."/>
            <person name="Cardeno C."/>
            <person name="Famula R."/>
            <person name="Pratt K."/>
            <person name="Kuruganti S."/>
            <person name="Aradhya M.K."/>
            <person name="Leslie C.A."/>
            <person name="Dandekar A.M."/>
            <person name="Salzberg S.L."/>
            <person name="Wegrzyn J.L."/>
            <person name="Langley C.H."/>
            <person name="Neale D.B."/>
        </authorList>
    </citation>
    <scope>NUCLEOTIDE SEQUENCE</scope>
    <source>
        <tissue evidence="2">Leaves</tissue>
    </source>
</reference>
<accession>A0A833WIC5</accession>
<dbReference type="Proteomes" id="UP000619265">
    <property type="component" value="Unassembled WGS sequence"/>
</dbReference>
<reference evidence="2" key="2">
    <citation type="submission" date="2020-03" db="EMBL/GenBank/DDBJ databases">
        <title>Walnut 2.0.</title>
        <authorList>
            <person name="Marrano A."/>
            <person name="Britton M."/>
            <person name="Zimin A.V."/>
            <person name="Zaini P.A."/>
            <person name="Workman R."/>
            <person name="Puiu D."/>
            <person name="Bianco L."/>
            <person name="Allen B.J."/>
            <person name="Troggio M."/>
            <person name="Leslie C.A."/>
            <person name="Timp W."/>
            <person name="Dendekar A."/>
            <person name="Salzberg S.L."/>
            <person name="Neale D.B."/>
        </authorList>
    </citation>
    <scope>NUCLEOTIDE SEQUENCE</scope>
    <source>
        <tissue evidence="2">Leaves</tissue>
    </source>
</reference>
<gene>
    <name evidence="2" type="ORF">F2P56_031124</name>
</gene>
<organism evidence="2 3">
    <name type="scientific">Juglans regia</name>
    <name type="common">English walnut</name>
    <dbReference type="NCBI Taxonomy" id="51240"/>
    <lineage>
        <taxon>Eukaryota</taxon>
        <taxon>Viridiplantae</taxon>
        <taxon>Streptophyta</taxon>
        <taxon>Embryophyta</taxon>
        <taxon>Tracheophyta</taxon>
        <taxon>Spermatophyta</taxon>
        <taxon>Magnoliopsida</taxon>
        <taxon>eudicotyledons</taxon>
        <taxon>Gunneridae</taxon>
        <taxon>Pentapetalae</taxon>
        <taxon>rosids</taxon>
        <taxon>fabids</taxon>
        <taxon>Fagales</taxon>
        <taxon>Juglandaceae</taxon>
        <taxon>Juglans</taxon>
    </lineage>
</organism>
<name>A0A833WIC5_JUGRE</name>
<sequence>NITTQLLAKPRDIFVSFLASLSLSLSHHIWRKLAVLSALQLVKVEGVKFEASFMSERATLFLSSIGLLGGYCPKSRKKNRHSAAKVGCMHLGLVEGYRAHCLGCQFICPFPITRNFTSTRSISDR</sequence>
<keyword evidence="1" id="KW-0812">Transmembrane</keyword>
<keyword evidence="1" id="KW-1133">Transmembrane helix</keyword>
<protein>
    <submittedName>
        <fullName evidence="2">Uncharacterized protein</fullName>
    </submittedName>
</protein>
<evidence type="ECO:0000313" key="2">
    <source>
        <dbReference type="EMBL" id="KAF5450803.1"/>
    </source>
</evidence>
<dbReference type="AlphaFoldDB" id="A0A833WIC5"/>
<evidence type="ECO:0000256" key="1">
    <source>
        <dbReference type="SAM" id="Phobius"/>
    </source>
</evidence>
<dbReference type="EMBL" id="LIHL02000013">
    <property type="protein sequence ID" value="KAF5450803.1"/>
    <property type="molecule type" value="Genomic_DNA"/>
</dbReference>
<feature type="transmembrane region" description="Helical" evidence="1">
    <location>
        <begin position="12"/>
        <end position="31"/>
    </location>
</feature>
<comment type="caution">
    <text evidence="2">The sequence shown here is derived from an EMBL/GenBank/DDBJ whole genome shotgun (WGS) entry which is preliminary data.</text>
</comment>
<feature type="non-terminal residue" evidence="2">
    <location>
        <position position="1"/>
    </location>
</feature>
<evidence type="ECO:0000313" key="3">
    <source>
        <dbReference type="Proteomes" id="UP000619265"/>
    </source>
</evidence>